<evidence type="ECO:0000313" key="1">
    <source>
        <dbReference type="EMBL" id="AWT56873.1"/>
    </source>
</evidence>
<sequence length="128" mass="13620">MKPDGCPTARPFTVAVCTGCTTSAVSSLVPTLAGVIGDCPHGVLVVTRCLLGGLTCATRRREHGVILMLQPCTADRRPIGPAKWIGPVATESDLRAACDWITDGSWHSQTLSPRLRADVNLTRAARRN</sequence>
<accession>A0A2U9PYK5</accession>
<organism evidence="1 2">
    <name type="scientific">Mycolicibacterium smegmatis (strain MKD8)</name>
    <name type="common">Mycobacterium smegmatis</name>
    <dbReference type="NCBI Taxonomy" id="1214915"/>
    <lineage>
        <taxon>Bacteria</taxon>
        <taxon>Bacillati</taxon>
        <taxon>Actinomycetota</taxon>
        <taxon>Actinomycetes</taxon>
        <taxon>Mycobacteriales</taxon>
        <taxon>Mycobacteriaceae</taxon>
        <taxon>Mycolicibacterium</taxon>
    </lineage>
</organism>
<name>A0A2U9PYK5_MYCSE</name>
<reference evidence="1 2" key="1">
    <citation type="journal article" date="2013" name="Genome Announc.">
        <title>Draft genome sequence of MKD8, a conjugal recipient Mycobacterium smegmatis strain.</title>
        <authorList>
            <person name="Gray T.A."/>
            <person name="Palumbo M.J."/>
            <person name="Derbyshire K.M."/>
        </authorList>
    </citation>
    <scope>NUCLEOTIDE SEQUENCE [LARGE SCALE GENOMIC DNA]</scope>
    <source>
        <strain evidence="1 2">MKD8</strain>
    </source>
</reference>
<dbReference type="Proteomes" id="UP000011200">
    <property type="component" value="Chromosome"/>
</dbReference>
<reference evidence="2" key="2">
    <citation type="submission" date="2018-03" db="EMBL/GenBank/DDBJ databases">
        <authorList>
            <person name="Derbyshire K."/>
            <person name="Gray T.A."/>
            <person name="Champion M."/>
        </authorList>
    </citation>
    <scope>NUCLEOTIDE SEQUENCE [LARGE SCALE GENOMIC DNA]</scope>
    <source>
        <strain evidence="2">MKD8</strain>
    </source>
</reference>
<dbReference type="AlphaFoldDB" id="A0A2U9PYK5"/>
<evidence type="ECO:0000313" key="2">
    <source>
        <dbReference type="Proteomes" id="UP000011200"/>
    </source>
</evidence>
<protein>
    <submittedName>
        <fullName evidence="1">Uncharacterized protein</fullName>
    </submittedName>
</protein>
<gene>
    <name evidence="1" type="ORF">D806_059330</name>
</gene>
<proteinExistence type="predicted"/>
<dbReference type="EMBL" id="CP027541">
    <property type="protein sequence ID" value="AWT56873.1"/>
    <property type="molecule type" value="Genomic_DNA"/>
</dbReference>